<reference evidence="10 11" key="1">
    <citation type="submission" date="2021-11" db="EMBL/GenBank/DDBJ databases">
        <title>Draft genome sequence of Actinomycetospora sp. SF1 isolated from the rhizosphere soil.</title>
        <authorList>
            <person name="Duangmal K."/>
            <person name="Chantavorakit T."/>
        </authorList>
    </citation>
    <scope>NUCLEOTIDE SEQUENCE [LARGE SCALE GENOMIC DNA]</scope>
    <source>
        <strain evidence="10 11">TBRC 5722</strain>
    </source>
</reference>
<feature type="region of interest" description="Disordered" evidence="8">
    <location>
        <begin position="37"/>
        <end position="66"/>
    </location>
</feature>
<dbReference type="Gene3D" id="2.60.40.3710">
    <property type="match status" value="1"/>
</dbReference>
<evidence type="ECO:0000256" key="4">
    <source>
        <dbReference type="ARBA" id="ARBA00022984"/>
    </source>
</evidence>
<dbReference type="InterPro" id="IPR005490">
    <property type="entry name" value="LD_TPept_cat_dom"/>
</dbReference>
<keyword evidence="11" id="KW-1185">Reference proteome</keyword>
<dbReference type="Gene3D" id="2.40.440.10">
    <property type="entry name" value="L,D-transpeptidase catalytic domain-like"/>
    <property type="match status" value="1"/>
</dbReference>
<dbReference type="InterPro" id="IPR038063">
    <property type="entry name" value="Transpep_catalytic_dom"/>
</dbReference>
<evidence type="ECO:0000256" key="7">
    <source>
        <dbReference type="PROSITE-ProRule" id="PRU01373"/>
    </source>
</evidence>
<evidence type="ECO:0000256" key="3">
    <source>
        <dbReference type="ARBA" id="ARBA00022960"/>
    </source>
</evidence>
<dbReference type="InterPro" id="IPR041280">
    <property type="entry name" value="Big_10"/>
</dbReference>
<feature type="active site" description="Nucleophile" evidence="7">
    <location>
        <position position="344"/>
    </location>
</feature>
<keyword evidence="5" id="KW-0012">Acyltransferase</keyword>
<dbReference type="PANTHER" id="PTHR30582:SF2">
    <property type="entry name" value="L,D-TRANSPEPTIDASE YCIB-RELATED"/>
    <property type="match status" value="1"/>
</dbReference>
<evidence type="ECO:0000313" key="11">
    <source>
        <dbReference type="Proteomes" id="UP001199469"/>
    </source>
</evidence>
<dbReference type="InterPro" id="IPR050979">
    <property type="entry name" value="LD-transpeptidase"/>
</dbReference>
<keyword evidence="4 7" id="KW-0573">Peptidoglycan synthesis</keyword>
<name>A0ABS8PHY5_9PSEU</name>
<dbReference type="CDD" id="cd13432">
    <property type="entry name" value="LDT_IgD_like_2"/>
    <property type="match status" value="1"/>
</dbReference>
<feature type="domain" description="L,D-TPase catalytic" evidence="9">
    <location>
        <begin position="247"/>
        <end position="368"/>
    </location>
</feature>
<evidence type="ECO:0000259" key="9">
    <source>
        <dbReference type="PROSITE" id="PS52029"/>
    </source>
</evidence>
<protein>
    <submittedName>
        <fullName evidence="10">Ig-like domain-containing protein</fullName>
    </submittedName>
</protein>
<dbReference type="PROSITE" id="PS52029">
    <property type="entry name" value="LD_TPASE"/>
    <property type="match status" value="1"/>
</dbReference>
<evidence type="ECO:0000256" key="5">
    <source>
        <dbReference type="ARBA" id="ARBA00023315"/>
    </source>
</evidence>
<keyword evidence="3 7" id="KW-0133">Cell shape</keyword>
<organism evidence="10 11">
    <name type="scientific">Actinomycetospora endophytica</name>
    <dbReference type="NCBI Taxonomy" id="2291215"/>
    <lineage>
        <taxon>Bacteria</taxon>
        <taxon>Bacillati</taxon>
        <taxon>Actinomycetota</taxon>
        <taxon>Actinomycetes</taxon>
        <taxon>Pseudonocardiales</taxon>
        <taxon>Pseudonocardiaceae</taxon>
        <taxon>Actinomycetospora</taxon>
    </lineage>
</organism>
<evidence type="ECO:0000256" key="6">
    <source>
        <dbReference type="ARBA" id="ARBA00023316"/>
    </source>
</evidence>
<keyword evidence="6 7" id="KW-0961">Cell wall biogenesis/degradation</keyword>
<keyword evidence="2" id="KW-0808">Transferase</keyword>
<dbReference type="SUPFAM" id="SSF141523">
    <property type="entry name" value="L,D-transpeptidase catalytic domain-like"/>
    <property type="match status" value="1"/>
</dbReference>
<dbReference type="Proteomes" id="UP001199469">
    <property type="component" value="Unassembled WGS sequence"/>
</dbReference>
<evidence type="ECO:0000256" key="2">
    <source>
        <dbReference type="ARBA" id="ARBA00022679"/>
    </source>
</evidence>
<dbReference type="Pfam" id="PF03734">
    <property type="entry name" value="YkuD"/>
    <property type="match status" value="1"/>
</dbReference>
<evidence type="ECO:0000313" key="10">
    <source>
        <dbReference type="EMBL" id="MCD2197864.1"/>
    </source>
</evidence>
<proteinExistence type="predicted"/>
<dbReference type="RefSeq" id="WP_230740261.1">
    <property type="nucleotide sequence ID" value="NZ_JAJNDB010000010.1"/>
</dbReference>
<comment type="pathway">
    <text evidence="1 7">Cell wall biogenesis; peptidoglycan biosynthesis.</text>
</comment>
<feature type="active site" description="Proton donor/acceptor" evidence="7">
    <location>
        <position position="326"/>
    </location>
</feature>
<sequence length="404" mass="42698">MDQVVWQRGFVALMMVVLAFLLGCGVYGATAIGSTTPRTHDEAAAPPPPAPAVALSPTAGAHDVAPDQPVTVTATNSRLTGVALQGPQGPVAGTPTPDGRSWRAQTALTYGATYTWSGQATGDGGTVPVSGSFSTVDPARTTQAQVNIADGETVGVGAPIIVQFDHHVTDKAVAERAMSVQTSVPTTGSWAWLDDDNGGSRAHWRPQNYWTPGTQVALTVHQFGVNDGGGVWGAEDVTSHFTIGRSQIVKADVNSHQMDVVRDGKTVMSFPASYGLGSDPNRNTTNGVHIVMSKSQTVLMSNPKYGYNNVPEHWAVRIENNGEFIHANPLTDGVQGSENVTHGCVNLSTDNAQQYFDTAIFGDPVEVTNSPVPLTMSDGDIADWTVPWDQWTAMSALSPQHQAQ</sequence>
<evidence type="ECO:0000256" key="8">
    <source>
        <dbReference type="SAM" id="MobiDB-lite"/>
    </source>
</evidence>
<dbReference type="CDD" id="cd16913">
    <property type="entry name" value="YkuD_like"/>
    <property type="match status" value="1"/>
</dbReference>
<evidence type="ECO:0000256" key="1">
    <source>
        <dbReference type="ARBA" id="ARBA00004752"/>
    </source>
</evidence>
<comment type="caution">
    <text evidence="10">The sequence shown here is derived from an EMBL/GenBank/DDBJ whole genome shotgun (WGS) entry which is preliminary data.</text>
</comment>
<feature type="region of interest" description="Disordered" evidence="8">
    <location>
        <begin position="80"/>
        <end position="100"/>
    </location>
</feature>
<dbReference type="Pfam" id="PF17964">
    <property type="entry name" value="Big_10"/>
    <property type="match status" value="1"/>
</dbReference>
<dbReference type="EMBL" id="JAJNDB010000010">
    <property type="protein sequence ID" value="MCD2197864.1"/>
    <property type="molecule type" value="Genomic_DNA"/>
</dbReference>
<gene>
    <name evidence="10" type="ORF">LQ327_31295</name>
</gene>
<accession>A0ABS8PHY5</accession>
<dbReference type="PANTHER" id="PTHR30582">
    <property type="entry name" value="L,D-TRANSPEPTIDASE"/>
    <property type="match status" value="1"/>
</dbReference>
<dbReference type="Gene3D" id="2.60.40.3780">
    <property type="match status" value="1"/>
</dbReference>